<dbReference type="STRING" id="1548547.BA177_13360"/>
<dbReference type="AlphaFoldDB" id="A0A193LLA2"/>
<reference evidence="1 2" key="1">
    <citation type="submission" date="2016-06" db="EMBL/GenBank/DDBJ databases">
        <title>Complete genome sequence of a deep-branching marine Gamma Proteobacterium Woeseia oceani type strain XK5.</title>
        <authorList>
            <person name="Mu D."/>
            <person name="Du Z."/>
        </authorList>
    </citation>
    <scope>NUCLEOTIDE SEQUENCE [LARGE SCALE GENOMIC DNA]</scope>
    <source>
        <strain evidence="1 2">XK5</strain>
    </source>
</reference>
<name>A0A193LLA2_9GAMM</name>
<evidence type="ECO:0000313" key="1">
    <source>
        <dbReference type="EMBL" id="ANO53236.1"/>
    </source>
</evidence>
<gene>
    <name evidence="1" type="ORF">BA177_13360</name>
</gene>
<dbReference type="KEGG" id="woc:BA177_13360"/>
<dbReference type="Proteomes" id="UP000092695">
    <property type="component" value="Chromosome"/>
</dbReference>
<protein>
    <submittedName>
        <fullName evidence="1">Uncharacterized protein</fullName>
    </submittedName>
</protein>
<dbReference type="EMBL" id="CP016268">
    <property type="protein sequence ID" value="ANO53236.1"/>
    <property type="molecule type" value="Genomic_DNA"/>
</dbReference>
<sequence>MVCAGSPTAAQENIDQRSYNLGIIGGFAEIVRLGVKKLALSEVMTPDDMDAMLDDAKIVARRNKVRLYREPELIVTDLYPADVAEGKDVLLIYTGNTLQEYLDLKADKDLLIASDSYRGKARREIAVRFGQLLSYPQAVIDELIAQQTGGDAQ</sequence>
<evidence type="ECO:0000313" key="2">
    <source>
        <dbReference type="Proteomes" id="UP000092695"/>
    </source>
</evidence>
<accession>A0A193LLA2</accession>
<keyword evidence="2" id="KW-1185">Reference proteome</keyword>
<organism evidence="1 2">
    <name type="scientific">Woeseia oceani</name>
    <dbReference type="NCBI Taxonomy" id="1548547"/>
    <lineage>
        <taxon>Bacteria</taxon>
        <taxon>Pseudomonadati</taxon>
        <taxon>Pseudomonadota</taxon>
        <taxon>Gammaproteobacteria</taxon>
        <taxon>Woeseiales</taxon>
        <taxon>Woeseiaceae</taxon>
        <taxon>Woeseia</taxon>
    </lineage>
</organism>
<proteinExistence type="predicted"/>